<comment type="catalytic activity">
    <reaction evidence="4 5">
        <text>L-glutaminyl-[peptide chain release factor] + S-adenosyl-L-methionine = N(5)-methyl-L-glutaminyl-[peptide chain release factor] + S-adenosyl-L-homocysteine + H(+)</text>
        <dbReference type="Rhea" id="RHEA:42896"/>
        <dbReference type="Rhea" id="RHEA-COMP:10271"/>
        <dbReference type="Rhea" id="RHEA-COMP:10272"/>
        <dbReference type="ChEBI" id="CHEBI:15378"/>
        <dbReference type="ChEBI" id="CHEBI:30011"/>
        <dbReference type="ChEBI" id="CHEBI:57856"/>
        <dbReference type="ChEBI" id="CHEBI:59789"/>
        <dbReference type="ChEBI" id="CHEBI:61891"/>
        <dbReference type="EC" id="2.1.1.297"/>
    </reaction>
</comment>
<dbReference type="GO" id="GO:0003676">
    <property type="term" value="F:nucleic acid binding"/>
    <property type="evidence" value="ECO:0007669"/>
    <property type="project" value="InterPro"/>
</dbReference>
<keyword evidence="2 5" id="KW-0808">Transferase</keyword>
<evidence type="ECO:0000256" key="4">
    <source>
        <dbReference type="ARBA" id="ARBA00048391"/>
    </source>
</evidence>
<dbReference type="InterPro" id="IPR040758">
    <property type="entry name" value="PrmC_N"/>
</dbReference>
<feature type="domain" description="Release factor glutamine methyltransferase N-terminal" evidence="7">
    <location>
        <begin position="12"/>
        <end position="80"/>
    </location>
</feature>
<dbReference type="Gene3D" id="1.10.8.10">
    <property type="entry name" value="DNA helicase RuvA subunit, C-terminal domain"/>
    <property type="match status" value="1"/>
</dbReference>
<proteinExistence type="inferred from homology"/>
<dbReference type="EMBL" id="JAGIBU010000003">
    <property type="protein sequence ID" value="MBS7824507.1"/>
    <property type="molecule type" value="Genomic_DNA"/>
</dbReference>
<feature type="domain" description="Methyltransferase small" evidence="6">
    <location>
        <begin position="110"/>
        <end position="199"/>
    </location>
</feature>
<accession>A0AB35BXE9</accession>
<dbReference type="SUPFAM" id="SSF53335">
    <property type="entry name" value="S-adenosyl-L-methionine-dependent methyltransferases"/>
    <property type="match status" value="1"/>
</dbReference>
<dbReference type="Pfam" id="PF05175">
    <property type="entry name" value="MTS"/>
    <property type="match status" value="1"/>
</dbReference>
<evidence type="ECO:0000259" key="6">
    <source>
        <dbReference type="Pfam" id="PF05175"/>
    </source>
</evidence>
<feature type="binding site" evidence="5">
    <location>
        <position position="175"/>
    </location>
    <ligand>
        <name>S-adenosyl-L-methionine</name>
        <dbReference type="ChEBI" id="CHEBI:59789"/>
    </ligand>
</feature>
<dbReference type="NCBIfam" id="TIGR03534">
    <property type="entry name" value="RF_mod_PrmC"/>
    <property type="match status" value="1"/>
</dbReference>
<dbReference type="Gene3D" id="3.40.50.150">
    <property type="entry name" value="Vaccinia Virus protein VP39"/>
    <property type="match status" value="1"/>
</dbReference>
<dbReference type="PANTHER" id="PTHR18895:SF74">
    <property type="entry name" value="MTRF1L RELEASE FACTOR GLUTAMINE METHYLTRANSFERASE"/>
    <property type="match status" value="1"/>
</dbReference>
<dbReference type="Pfam" id="PF17827">
    <property type="entry name" value="PrmC_N"/>
    <property type="match status" value="1"/>
</dbReference>
<feature type="binding site" evidence="5">
    <location>
        <begin position="125"/>
        <end position="129"/>
    </location>
    <ligand>
        <name>S-adenosyl-L-methionine</name>
        <dbReference type="ChEBI" id="CHEBI:59789"/>
    </ligand>
</feature>
<dbReference type="CDD" id="cd02440">
    <property type="entry name" value="AdoMet_MTases"/>
    <property type="match status" value="1"/>
</dbReference>
<dbReference type="GO" id="GO:0102559">
    <property type="term" value="F:peptide chain release factor N(5)-glutamine methyltransferase activity"/>
    <property type="evidence" value="ECO:0007669"/>
    <property type="project" value="UniProtKB-EC"/>
</dbReference>
<dbReference type="HAMAP" id="MF_02126">
    <property type="entry name" value="RF_methyltr_PrmC"/>
    <property type="match status" value="1"/>
</dbReference>
<evidence type="ECO:0000256" key="3">
    <source>
        <dbReference type="ARBA" id="ARBA00022691"/>
    </source>
</evidence>
<evidence type="ECO:0000256" key="1">
    <source>
        <dbReference type="ARBA" id="ARBA00022603"/>
    </source>
</evidence>
<dbReference type="Proteomes" id="UP000680020">
    <property type="component" value="Unassembled WGS sequence"/>
</dbReference>
<dbReference type="InterPro" id="IPR029063">
    <property type="entry name" value="SAM-dependent_MTases_sf"/>
</dbReference>
<dbReference type="InterPro" id="IPR019874">
    <property type="entry name" value="RF_methyltr_PrmC"/>
</dbReference>
<dbReference type="InterPro" id="IPR007848">
    <property type="entry name" value="Small_mtfrase_dom"/>
</dbReference>
<comment type="similarity">
    <text evidence="5">Belongs to the protein N5-glutamine methyltransferase family. PrmC subfamily.</text>
</comment>
<dbReference type="AlphaFoldDB" id="A0AB35BXE9"/>
<evidence type="ECO:0000256" key="5">
    <source>
        <dbReference type="HAMAP-Rule" id="MF_02126"/>
    </source>
</evidence>
<evidence type="ECO:0000259" key="7">
    <source>
        <dbReference type="Pfam" id="PF17827"/>
    </source>
</evidence>
<feature type="binding site" evidence="5">
    <location>
        <position position="190"/>
    </location>
    <ligand>
        <name>S-adenosyl-L-methionine</name>
        <dbReference type="ChEBI" id="CHEBI:59789"/>
    </ligand>
</feature>
<organism evidence="8 9">
    <name type="scientific">Wohlfahrtiimonas chitiniclastica</name>
    <dbReference type="NCBI Taxonomy" id="400946"/>
    <lineage>
        <taxon>Bacteria</taxon>
        <taxon>Pseudomonadati</taxon>
        <taxon>Pseudomonadota</taxon>
        <taxon>Gammaproteobacteria</taxon>
        <taxon>Cardiobacteriales</taxon>
        <taxon>Ignatzschineriaceae</taxon>
        <taxon>Wohlfahrtiimonas</taxon>
    </lineage>
</organism>
<dbReference type="FunFam" id="3.40.50.150:FF:000053">
    <property type="entry name" value="Release factor glutamine methyltransferase"/>
    <property type="match status" value="1"/>
</dbReference>
<dbReference type="InterPro" id="IPR002052">
    <property type="entry name" value="DNA_methylase_N6_adenine_CS"/>
</dbReference>
<dbReference type="EC" id="2.1.1.297" evidence="5"/>
<protein>
    <recommendedName>
        <fullName evidence="5">Release factor glutamine methyltransferase</fullName>
        <shortName evidence="5">RF MTase</shortName>
        <ecNumber evidence="5">2.1.1.297</ecNumber>
    </recommendedName>
    <alternativeName>
        <fullName evidence="5">N5-glutamine methyltransferase PrmC</fullName>
    </alternativeName>
    <alternativeName>
        <fullName evidence="5">Protein-(glutamine-N5) MTase PrmC</fullName>
    </alternativeName>
    <alternativeName>
        <fullName evidence="5">Protein-glutamine N-methyltransferase PrmC</fullName>
    </alternativeName>
</protein>
<dbReference type="PANTHER" id="PTHR18895">
    <property type="entry name" value="HEMK METHYLTRANSFERASE"/>
    <property type="match status" value="1"/>
</dbReference>
<comment type="caution">
    <text evidence="8">The sequence shown here is derived from an EMBL/GenBank/DDBJ whole genome shotgun (WGS) entry which is preliminary data.</text>
</comment>
<dbReference type="GO" id="GO:0032259">
    <property type="term" value="P:methylation"/>
    <property type="evidence" value="ECO:0007669"/>
    <property type="project" value="UniProtKB-KW"/>
</dbReference>
<sequence length="283" mass="31175">MYGSTIVKSYQDLITAAEAVLAHLDHPKFEAQSLLAFVLKCNRSRIIAFPEKTVTSEEASAFLDLVNARAEGVPFAYLTGEKEFYDLTLKVTRATLIPRGETELLVETALSKMPEDAPCRVIDMGTGSGAIALTLKKHRPQAIVWAVDQSQEALAVAMDNGKQLNLAVTFMHSHWFDQVPDEPFDLIVSNPPYIDGVDAHLDGDGVKFEPRSALVAENEGYADLDHLMMAALPRLKSQGYLMMEHGFEQGARLREKMTAAGYHNVVTLKDLGGNDRITLGQKQ</sequence>
<evidence type="ECO:0000313" key="9">
    <source>
        <dbReference type="Proteomes" id="UP000680020"/>
    </source>
</evidence>
<name>A0AB35BXE9_9GAMM</name>
<gene>
    <name evidence="5 8" type="primary">prmC</name>
    <name evidence="8" type="ORF">J7561_04740</name>
</gene>
<evidence type="ECO:0000313" key="8">
    <source>
        <dbReference type="EMBL" id="MBS7824507.1"/>
    </source>
</evidence>
<dbReference type="InterPro" id="IPR004556">
    <property type="entry name" value="HemK-like"/>
</dbReference>
<dbReference type="InterPro" id="IPR050320">
    <property type="entry name" value="N5-glutamine_MTase"/>
</dbReference>
<keyword evidence="3 5" id="KW-0949">S-adenosyl-L-methionine</keyword>
<keyword evidence="1 5" id="KW-0489">Methyltransferase</keyword>
<feature type="binding site" evidence="5">
    <location>
        <begin position="190"/>
        <end position="193"/>
    </location>
    <ligand>
        <name>substrate</name>
    </ligand>
</feature>
<dbReference type="PROSITE" id="PS00092">
    <property type="entry name" value="N6_MTASE"/>
    <property type="match status" value="1"/>
</dbReference>
<reference evidence="8" key="1">
    <citation type="submission" date="2021-03" db="EMBL/GenBank/DDBJ databases">
        <title>Identification and antibiotic profiling of Wohlfahrtiimonas chitiniclastica, an underestimated human pathogen.</title>
        <authorList>
            <person name="Kopf A."/>
            <person name="Bunk B."/>
            <person name="Coldewey S."/>
            <person name="Gunzer F."/>
            <person name="Riedel T."/>
            <person name="Schroettner P."/>
        </authorList>
    </citation>
    <scope>NUCLEOTIDE SEQUENCE</scope>
    <source>
        <strain evidence="8">DSM 100917</strain>
    </source>
</reference>
<comment type="function">
    <text evidence="5">Methylates the class 1 translation termination release factors RF1/PrfA and RF2/PrfB on the glutamine residue of the universally conserved GGQ motif.</text>
</comment>
<evidence type="ECO:0000256" key="2">
    <source>
        <dbReference type="ARBA" id="ARBA00022679"/>
    </source>
</evidence>
<dbReference type="NCBIfam" id="TIGR00536">
    <property type="entry name" value="hemK_fam"/>
    <property type="match status" value="1"/>
</dbReference>
<feature type="binding site" evidence="5">
    <location>
        <position position="148"/>
    </location>
    <ligand>
        <name>S-adenosyl-L-methionine</name>
        <dbReference type="ChEBI" id="CHEBI:59789"/>
    </ligand>
</feature>